<evidence type="ECO:0000256" key="4">
    <source>
        <dbReference type="ARBA" id="ARBA00022475"/>
    </source>
</evidence>
<dbReference type="STRING" id="1121416.SAMN02745220_03078"/>
<evidence type="ECO:0000256" key="8">
    <source>
        <dbReference type="SAM" id="Phobius"/>
    </source>
</evidence>
<feature type="transmembrane region" description="Helical" evidence="8">
    <location>
        <begin position="270"/>
        <end position="287"/>
    </location>
</feature>
<dbReference type="AlphaFoldDB" id="A0A1M7YB33"/>
<dbReference type="OrthoDB" id="369870at2"/>
<reference evidence="10 11" key="1">
    <citation type="submission" date="2016-12" db="EMBL/GenBank/DDBJ databases">
        <authorList>
            <person name="Song W.-J."/>
            <person name="Kurnit D.M."/>
        </authorList>
    </citation>
    <scope>NUCLEOTIDE SEQUENCE [LARGE SCALE GENOMIC DNA]</scope>
    <source>
        <strain evidence="10 11">DSM 18488</strain>
    </source>
</reference>
<comment type="similarity">
    <text evidence="2">Belongs to the EamA transporter family.</text>
</comment>
<keyword evidence="6 8" id="KW-1133">Transmembrane helix</keyword>
<feature type="transmembrane region" description="Helical" evidence="8">
    <location>
        <begin position="176"/>
        <end position="196"/>
    </location>
</feature>
<keyword evidence="4" id="KW-1003">Cell membrane</keyword>
<feature type="transmembrane region" description="Helical" evidence="8">
    <location>
        <begin position="208"/>
        <end position="229"/>
    </location>
</feature>
<evidence type="ECO:0000313" key="11">
    <source>
        <dbReference type="Proteomes" id="UP000184603"/>
    </source>
</evidence>
<protein>
    <submittedName>
        <fullName evidence="10">Chloramphenicol-sensitive protein RarD</fullName>
    </submittedName>
</protein>
<keyword evidence="5 8" id="KW-0812">Transmembrane</keyword>
<dbReference type="Proteomes" id="UP000184603">
    <property type="component" value="Unassembled WGS sequence"/>
</dbReference>
<keyword evidence="11" id="KW-1185">Reference proteome</keyword>
<name>A0A1M7YB33_9BACT</name>
<proteinExistence type="inferred from homology"/>
<sequence>MQYSTGIVAAVGAYVLWGILPIFWKALHAVSAQEILLHRMVWSLFFTLGLILLMGRLRSLVSIIRNRRSLLLFSLAALLLSGNWLLYIWAVNAGYVIEASLGYFINPLVSVLLGVIFLTERLRPGQIGALVIALFGVMYLTFYYGQFPWIALTLACSFGLYGFLHKKVSAPAIEGLCLETMVLFVPAAAVLLAWEVDGRGAFGHGDLLQTLLLLGSGLITSLPLLLFGFAAQRISLTHLGLLQYIAPSINLLLGIFLYHEPFPPERMAGFAMIWSALFIYMAEGTLLRRRRQRALCSVGKG</sequence>
<feature type="transmembrane region" description="Helical" evidence="8">
    <location>
        <begin position="36"/>
        <end position="57"/>
    </location>
</feature>
<evidence type="ECO:0000259" key="9">
    <source>
        <dbReference type="Pfam" id="PF00892"/>
    </source>
</evidence>
<comment type="subcellular location">
    <subcellularLocation>
        <location evidence="1">Cell membrane</location>
        <topology evidence="1">Multi-pass membrane protein</topology>
    </subcellularLocation>
</comment>
<dbReference type="GO" id="GO:0005886">
    <property type="term" value="C:plasma membrane"/>
    <property type="evidence" value="ECO:0007669"/>
    <property type="project" value="UniProtKB-SubCell"/>
</dbReference>
<keyword evidence="3" id="KW-0813">Transport</keyword>
<dbReference type="InterPro" id="IPR004626">
    <property type="entry name" value="RarD"/>
</dbReference>
<dbReference type="NCBIfam" id="TIGR00688">
    <property type="entry name" value="rarD"/>
    <property type="match status" value="1"/>
</dbReference>
<dbReference type="PANTHER" id="PTHR22911:SF137">
    <property type="entry name" value="SOLUTE CARRIER FAMILY 35 MEMBER G2-RELATED"/>
    <property type="match status" value="1"/>
</dbReference>
<feature type="transmembrane region" description="Helical" evidence="8">
    <location>
        <begin position="101"/>
        <end position="118"/>
    </location>
</feature>
<organism evidence="10 11">
    <name type="scientific">Desulfopila aestuarii DSM 18488</name>
    <dbReference type="NCBI Taxonomy" id="1121416"/>
    <lineage>
        <taxon>Bacteria</taxon>
        <taxon>Pseudomonadati</taxon>
        <taxon>Thermodesulfobacteriota</taxon>
        <taxon>Desulfobulbia</taxon>
        <taxon>Desulfobulbales</taxon>
        <taxon>Desulfocapsaceae</taxon>
        <taxon>Desulfopila</taxon>
    </lineage>
</organism>
<dbReference type="InterPro" id="IPR037185">
    <property type="entry name" value="EmrE-like"/>
</dbReference>
<evidence type="ECO:0000256" key="7">
    <source>
        <dbReference type="ARBA" id="ARBA00023136"/>
    </source>
</evidence>
<feature type="transmembrane region" description="Helical" evidence="8">
    <location>
        <begin position="125"/>
        <end position="141"/>
    </location>
</feature>
<dbReference type="SUPFAM" id="SSF103481">
    <property type="entry name" value="Multidrug resistance efflux transporter EmrE"/>
    <property type="match status" value="2"/>
</dbReference>
<evidence type="ECO:0000313" key="10">
    <source>
        <dbReference type="EMBL" id="SHO49766.1"/>
    </source>
</evidence>
<evidence type="ECO:0000256" key="6">
    <source>
        <dbReference type="ARBA" id="ARBA00022989"/>
    </source>
</evidence>
<dbReference type="InterPro" id="IPR000620">
    <property type="entry name" value="EamA_dom"/>
</dbReference>
<feature type="domain" description="EamA" evidence="9">
    <location>
        <begin position="5"/>
        <end position="141"/>
    </location>
</feature>
<dbReference type="EMBL" id="FRFE01000015">
    <property type="protein sequence ID" value="SHO49766.1"/>
    <property type="molecule type" value="Genomic_DNA"/>
</dbReference>
<dbReference type="PANTHER" id="PTHR22911">
    <property type="entry name" value="ACYL-MALONYL CONDENSING ENZYME-RELATED"/>
    <property type="match status" value="1"/>
</dbReference>
<feature type="transmembrane region" description="Helical" evidence="8">
    <location>
        <begin position="147"/>
        <end position="164"/>
    </location>
</feature>
<evidence type="ECO:0000256" key="2">
    <source>
        <dbReference type="ARBA" id="ARBA00007362"/>
    </source>
</evidence>
<evidence type="ECO:0000256" key="1">
    <source>
        <dbReference type="ARBA" id="ARBA00004651"/>
    </source>
</evidence>
<feature type="transmembrane region" description="Helical" evidence="8">
    <location>
        <begin position="241"/>
        <end position="258"/>
    </location>
</feature>
<evidence type="ECO:0000256" key="3">
    <source>
        <dbReference type="ARBA" id="ARBA00022448"/>
    </source>
</evidence>
<dbReference type="RefSeq" id="WP_073614514.1">
    <property type="nucleotide sequence ID" value="NZ_FRFE01000015.1"/>
</dbReference>
<feature type="transmembrane region" description="Helical" evidence="8">
    <location>
        <begin position="7"/>
        <end position="24"/>
    </location>
</feature>
<gene>
    <name evidence="10" type="ORF">SAMN02745220_03078</name>
</gene>
<feature type="transmembrane region" description="Helical" evidence="8">
    <location>
        <begin position="69"/>
        <end position="89"/>
    </location>
</feature>
<evidence type="ECO:0000256" key="5">
    <source>
        <dbReference type="ARBA" id="ARBA00022692"/>
    </source>
</evidence>
<dbReference type="Pfam" id="PF00892">
    <property type="entry name" value="EamA"/>
    <property type="match status" value="1"/>
</dbReference>
<keyword evidence="7 8" id="KW-0472">Membrane</keyword>
<accession>A0A1M7YB33</accession>